<dbReference type="SUPFAM" id="SSF50685">
    <property type="entry name" value="Barwin-like endoglucanases"/>
    <property type="match status" value="1"/>
</dbReference>
<dbReference type="CDD" id="cd22269">
    <property type="entry name" value="DPBB_EG45-like"/>
    <property type="match status" value="1"/>
</dbReference>
<dbReference type="Pfam" id="PF03330">
    <property type="entry name" value="DPBB_1"/>
    <property type="match status" value="1"/>
</dbReference>
<dbReference type="InterPro" id="IPR007112">
    <property type="entry name" value="Expansin/allergen_DPBB_dom"/>
</dbReference>
<sequence length="332" mass="36967">MTRMAIAIILISFLSNEAGIVFGDIGTATSYNPPYLPTKCHGNRQDQFPPGNLFVSVGEGLWDNGAACGRRYRLRCLSGNNRPCKDGTIDVRVVDFCKKTPCPSTILLSSDAFSAVSHSQSTKINVEYIQYVSSPVMMEQLRYVAELYQEQSDRSNSWIRGLGWKESLSVSYFLWRIHVLHAPEIVLEGSKKKKGYLAEKDCCLVSGVVMRMVAHGGDARGLDGVCCFHHNVESTVSAVVKKELDEKKKCEDIADLLLSLRGWIFCVECDEKRVVLEGVNYGGEEEAEIYFIGYKWKWMVANSLSQWVLNKKVLAGSMDYGGARSVLVGGFD</sequence>
<accession>A0A835J275</accession>
<keyword evidence="4" id="KW-1185">Reference proteome</keyword>
<dbReference type="PROSITE" id="PS50842">
    <property type="entry name" value="EXPANSIN_EG45"/>
    <property type="match status" value="1"/>
</dbReference>
<dbReference type="AlphaFoldDB" id="A0A835J275"/>
<protein>
    <recommendedName>
        <fullName evidence="2">Expansin-like EG45 domain-containing protein</fullName>
    </recommendedName>
</protein>
<comment type="caution">
    <text evidence="3">The sequence shown here is derived from an EMBL/GenBank/DDBJ whole genome shotgun (WGS) entry which is preliminary data.</text>
</comment>
<evidence type="ECO:0000256" key="1">
    <source>
        <dbReference type="SAM" id="SignalP"/>
    </source>
</evidence>
<dbReference type="InterPro" id="IPR009009">
    <property type="entry name" value="RlpA-like_DPBB"/>
</dbReference>
<reference evidence="3 4" key="1">
    <citation type="submission" date="2020-10" db="EMBL/GenBank/DDBJ databases">
        <title>Plant Genome Project.</title>
        <authorList>
            <person name="Zhang R.-G."/>
        </authorList>
    </citation>
    <scope>NUCLEOTIDE SEQUENCE [LARGE SCALE GENOMIC DNA]</scope>
    <source>
        <strain evidence="3">FAFU-HL-1</strain>
        <tissue evidence="3">Leaf</tissue>
    </source>
</reference>
<dbReference type="PANTHER" id="PTHR47480:SF6">
    <property type="entry name" value="EXPANSIN-LIKE EG45 DOMAIN-CONTAINING PROTEIN"/>
    <property type="match status" value="1"/>
</dbReference>
<feature type="chain" id="PRO_5032685234" description="Expansin-like EG45 domain-containing protein" evidence="1">
    <location>
        <begin position="19"/>
        <end position="332"/>
    </location>
</feature>
<proteinExistence type="predicted"/>
<dbReference type="OrthoDB" id="587249at2759"/>
<feature type="signal peptide" evidence="1">
    <location>
        <begin position="1"/>
        <end position="18"/>
    </location>
</feature>
<dbReference type="Proteomes" id="UP000657918">
    <property type="component" value="Unassembled WGS sequence"/>
</dbReference>
<keyword evidence="1" id="KW-0732">Signal</keyword>
<name>A0A835J275_9ROSI</name>
<dbReference type="PANTHER" id="PTHR47480">
    <property type="entry name" value="EG45-LIKE DOMAIN CONTAINING PROTEIN"/>
    <property type="match status" value="1"/>
</dbReference>
<dbReference type="InterPro" id="IPR036908">
    <property type="entry name" value="RlpA-like_sf"/>
</dbReference>
<dbReference type="Gene3D" id="2.40.40.10">
    <property type="entry name" value="RlpA-like domain"/>
    <property type="match status" value="1"/>
</dbReference>
<evidence type="ECO:0000259" key="2">
    <source>
        <dbReference type="PROSITE" id="PS50842"/>
    </source>
</evidence>
<organism evidence="3 4">
    <name type="scientific">Salix dunnii</name>
    <dbReference type="NCBI Taxonomy" id="1413687"/>
    <lineage>
        <taxon>Eukaryota</taxon>
        <taxon>Viridiplantae</taxon>
        <taxon>Streptophyta</taxon>
        <taxon>Embryophyta</taxon>
        <taxon>Tracheophyta</taxon>
        <taxon>Spermatophyta</taxon>
        <taxon>Magnoliopsida</taxon>
        <taxon>eudicotyledons</taxon>
        <taxon>Gunneridae</taxon>
        <taxon>Pentapetalae</taxon>
        <taxon>rosids</taxon>
        <taxon>fabids</taxon>
        <taxon>Malpighiales</taxon>
        <taxon>Salicaceae</taxon>
        <taxon>Saliceae</taxon>
        <taxon>Salix</taxon>
    </lineage>
</organism>
<evidence type="ECO:0000313" key="4">
    <source>
        <dbReference type="Proteomes" id="UP000657918"/>
    </source>
</evidence>
<evidence type="ECO:0000313" key="3">
    <source>
        <dbReference type="EMBL" id="KAF9662143.1"/>
    </source>
</evidence>
<feature type="domain" description="Expansin-like EG45" evidence="2">
    <location>
        <begin position="26"/>
        <end position="151"/>
    </location>
</feature>
<gene>
    <name evidence="3" type="ORF">SADUNF_Sadunf18G0022600</name>
</gene>
<dbReference type="EMBL" id="JADGMS010000018">
    <property type="protein sequence ID" value="KAF9662143.1"/>
    <property type="molecule type" value="Genomic_DNA"/>
</dbReference>